<dbReference type="SUPFAM" id="SSF52540">
    <property type="entry name" value="P-loop containing nucleoside triphosphate hydrolases"/>
    <property type="match status" value="1"/>
</dbReference>
<dbReference type="PANTHER" id="PTHR43581:SF2">
    <property type="entry name" value="EXCINUCLEASE ATPASE SUBUNIT"/>
    <property type="match status" value="1"/>
</dbReference>
<dbReference type="InterPro" id="IPR051396">
    <property type="entry name" value="Bact_Antivir_Def_Nuclease"/>
</dbReference>
<dbReference type="PANTHER" id="PTHR43581">
    <property type="entry name" value="ATP/GTP PHOSPHATASE"/>
    <property type="match status" value="1"/>
</dbReference>
<dbReference type="Proteomes" id="UP001236569">
    <property type="component" value="Unassembled WGS sequence"/>
</dbReference>
<feature type="domain" description="Endonuclease GajA/Old nuclease/RecF-like AAA" evidence="1">
    <location>
        <begin position="2"/>
        <end position="388"/>
    </location>
</feature>
<dbReference type="InterPro" id="IPR027417">
    <property type="entry name" value="P-loop_NTPase"/>
</dbReference>
<gene>
    <name evidence="2" type="ORF">QM480_01570</name>
</gene>
<dbReference type="Gene3D" id="3.40.50.300">
    <property type="entry name" value="P-loop containing nucleotide triphosphate hydrolases"/>
    <property type="match status" value="2"/>
</dbReference>
<dbReference type="Pfam" id="PF13175">
    <property type="entry name" value="AAA_15"/>
    <property type="match status" value="1"/>
</dbReference>
<protein>
    <submittedName>
        <fullName evidence="2">AAA family ATPase</fullName>
    </submittedName>
</protein>
<proteinExistence type="predicted"/>
<organism evidence="2 3">
    <name type="scientific">Flectobacillus longus</name>
    <dbReference type="NCBI Taxonomy" id="2984207"/>
    <lineage>
        <taxon>Bacteria</taxon>
        <taxon>Pseudomonadati</taxon>
        <taxon>Bacteroidota</taxon>
        <taxon>Cytophagia</taxon>
        <taxon>Cytophagales</taxon>
        <taxon>Flectobacillaceae</taxon>
        <taxon>Flectobacillus</taxon>
    </lineage>
</organism>
<keyword evidence="3" id="KW-1185">Reference proteome</keyword>
<dbReference type="EMBL" id="JASHID010000001">
    <property type="protein sequence ID" value="MDI9862997.1"/>
    <property type="molecule type" value="Genomic_DNA"/>
</dbReference>
<sequence length="469" mass="52774">MKLIIKNIGAIEKAELDLTHDLIVLTGENNTGKTYLSNILYAIHRLKINVDVNFGLFGSSDIQIFENSHDNSFGKNFIAVLDISSLVTEQYSQIISTLGEIVKHWLPIIFGTKSEEFNSTQIEFEMGDIQTLANTISSQDFAGSYNYSNSFSTIHYTKSKGSFEYIFSIGTVNEKNNERLAESHLIQIQNTVLQSILYSIVNSNNQGNSASAFILPPERTAIDILLKEIRFGQGSLLFDDSFPIPTGANKNGVLNSSLNGVQLPLKDFVNTMSKLPLALNRKSEFSHLGNELEILLLGGKVDYDDTGIIKYNLTNGKTLDLNQTSSSVKSLSSLSLYLKYIAKKNDIIFFDEPEINLHPKLQIILTRFFAKLINYGFKLVISTHSDYILRELNALIMLGNQDERKHELVERYHYDLKSALNQTDIAVYSINKHILQSQPVTQSGFNIEQIDDVINAQNQVIEDIYFTLN</sequence>
<evidence type="ECO:0000259" key="1">
    <source>
        <dbReference type="Pfam" id="PF13175"/>
    </source>
</evidence>
<evidence type="ECO:0000313" key="2">
    <source>
        <dbReference type="EMBL" id="MDI9862997.1"/>
    </source>
</evidence>
<evidence type="ECO:0000313" key="3">
    <source>
        <dbReference type="Proteomes" id="UP001236569"/>
    </source>
</evidence>
<name>A0ABT6YHF5_9BACT</name>
<dbReference type="InterPro" id="IPR041685">
    <property type="entry name" value="AAA_GajA/Old/RecF-like"/>
</dbReference>
<dbReference type="RefSeq" id="WP_283368347.1">
    <property type="nucleotide sequence ID" value="NZ_JASHID010000001.1"/>
</dbReference>
<comment type="caution">
    <text evidence="2">The sequence shown here is derived from an EMBL/GenBank/DDBJ whole genome shotgun (WGS) entry which is preliminary data.</text>
</comment>
<reference evidence="2 3" key="1">
    <citation type="submission" date="2023-05" db="EMBL/GenBank/DDBJ databases">
        <title>Novel species of genus Flectobacillus isolated from stream in China.</title>
        <authorList>
            <person name="Lu H."/>
        </authorList>
    </citation>
    <scope>NUCLEOTIDE SEQUENCE [LARGE SCALE GENOMIC DNA]</scope>
    <source>
        <strain evidence="2 3">DC10W</strain>
    </source>
</reference>
<accession>A0ABT6YHF5</accession>